<dbReference type="Gene3D" id="1.10.30.10">
    <property type="entry name" value="High mobility group box domain"/>
    <property type="match status" value="1"/>
</dbReference>
<dbReference type="SMART" id="SM00398">
    <property type="entry name" value="HMG"/>
    <property type="match status" value="1"/>
</dbReference>
<dbReference type="RefSeq" id="XP_015184037.1">
    <property type="nucleotide sequence ID" value="XM_015328551.1"/>
</dbReference>
<protein>
    <submittedName>
        <fullName evidence="6">Transcription factor SOX-14</fullName>
    </submittedName>
</protein>
<dbReference type="Pfam" id="PF00505">
    <property type="entry name" value="HMG_box"/>
    <property type="match status" value="1"/>
</dbReference>
<organism evidence="5 6">
    <name type="scientific">Polistes dominula</name>
    <name type="common">European paper wasp</name>
    <name type="synonym">Vespa dominula</name>
    <dbReference type="NCBI Taxonomy" id="743375"/>
    <lineage>
        <taxon>Eukaryota</taxon>
        <taxon>Metazoa</taxon>
        <taxon>Ecdysozoa</taxon>
        <taxon>Arthropoda</taxon>
        <taxon>Hexapoda</taxon>
        <taxon>Insecta</taxon>
        <taxon>Pterygota</taxon>
        <taxon>Neoptera</taxon>
        <taxon>Endopterygota</taxon>
        <taxon>Hymenoptera</taxon>
        <taxon>Apocrita</taxon>
        <taxon>Aculeata</taxon>
        <taxon>Vespoidea</taxon>
        <taxon>Vespidae</taxon>
        <taxon>Polistinae</taxon>
        <taxon>Polistini</taxon>
        <taxon>Polistes</taxon>
    </lineage>
</organism>
<dbReference type="CDD" id="cd22032">
    <property type="entry name" value="HMG-box_SoxF"/>
    <property type="match status" value="1"/>
</dbReference>
<dbReference type="SUPFAM" id="SSF47095">
    <property type="entry name" value="HMG-box"/>
    <property type="match status" value="1"/>
</dbReference>
<reference evidence="6" key="1">
    <citation type="submission" date="2025-08" db="UniProtKB">
        <authorList>
            <consortium name="RefSeq"/>
        </authorList>
    </citation>
    <scope>IDENTIFICATION</scope>
</reference>
<dbReference type="InterPro" id="IPR050140">
    <property type="entry name" value="SRY-related_HMG-box_TF-like"/>
</dbReference>
<keyword evidence="2" id="KW-0539">Nucleus</keyword>
<feature type="compositionally biased region" description="Basic residues" evidence="3">
    <location>
        <begin position="242"/>
        <end position="254"/>
    </location>
</feature>
<dbReference type="InterPro" id="IPR009071">
    <property type="entry name" value="HMG_box_dom"/>
</dbReference>
<dbReference type="PROSITE" id="PS50118">
    <property type="entry name" value="HMG_BOX_2"/>
    <property type="match status" value="1"/>
</dbReference>
<evidence type="ECO:0000259" key="4">
    <source>
        <dbReference type="PROSITE" id="PS50118"/>
    </source>
</evidence>
<feature type="domain" description="HMG box" evidence="4">
    <location>
        <begin position="175"/>
        <end position="243"/>
    </location>
</feature>
<proteinExistence type="predicted"/>
<feature type="compositionally biased region" description="Low complexity" evidence="3">
    <location>
        <begin position="255"/>
        <end position="278"/>
    </location>
</feature>
<keyword evidence="5" id="KW-1185">Reference proteome</keyword>
<dbReference type="Proteomes" id="UP000694924">
    <property type="component" value="Unplaced"/>
</dbReference>
<feature type="region of interest" description="Disordered" evidence="3">
    <location>
        <begin position="236"/>
        <end position="284"/>
    </location>
</feature>
<feature type="DNA-binding region" description="HMG box" evidence="2">
    <location>
        <begin position="175"/>
        <end position="243"/>
    </location>
</feature>
<dbReference type="PANTHER" id="PTHR10270:SF317">
    <property type="entry name" value="TRANSCRIPTION FACTOR SOX-15-RELATED"/>
    <property type="match status" value="1"/>
</dbReference>
<evidence type="ECO:0000313" key="6">
    <source>
        <dbReference type="RefSeq" id="XP_015184037.1"/>
    </source>
</evidence>
<dbReference type="GeneID" id="107070392"/>
<evidence type="ECO:0000256" key="1">
    <source>
        <dbReference type="ARBA" id="ARBA00023125"/>
    </source>
</evidence>
<gene>
    <name evidence="6" type="primary">LOC107070392</name>
</gene>
<sequence length="284" mass="31608">MDAHGWNLAEMCQRYHHGISTAQSSSPARDSSAAIVQPLSTPSSHIDQVNNPSYSHYTMLDNYDRGEMTPPPVNSYGGSPGLLALHSSLYATPTPRTYDIDSNIDTNDASMPIDTQIISIPGMLSGSGQQRLEDMSWLASGPSLDYQQGISSIPTGVKMCHPGSTAQRSLKEQRIRRPMNAFMVWAKVERKKLADENPDLHNADLSKMLGKKWRGLTPQDRRPYVEEAERLRVIHMQEHPNYKYRPRRRKHAKRSPGAPSSPPSANNTASSRSNPNNATIHHSM</sequence>
<name>A0ABM1IV00_POLDO</name>
<keyword evidence="1 2" id="KW-0238">DNA-binding</keyword>
<accession>A0ABM1IV00</accession>
<dbReference type="InterPro" id="IPR036910">
    <property type="entry name" value="HMG_box_dom_sf"/>
</dbReference>
<evidence type="ECO:0000313" key="5">
    <source>
        <dbReference type="Proteomes" id="UP000694924"/>
    </source>
</evidence>
<dbReference type="PANTHER" id="PTHR10270">
    <property type="entry name" value="SOX TRANSCRIPTION FACTOR"/>
    <property type="match status" value="1"/>
</dbReference>
<evidence type="ECO:0000256" key="2">
    <source>
        <dbReference type="PROSITE-ProRule" id="PRU00267"/>
    </source>
</evidence>
<evidence type="ECO:0000256" key="3">
    <source>
        <dbReference type="SAM" id="MobiDB-lite"/>
    </source>
</evidence>